<feature type="chain" id="PRO_5021399834" description="Ig-like domain-containing protein" evidence="3">
    <location>
        <begin position="22"/>
        <end position="119"/>
    </location>
</feature>
<dbReference type="OMA" id="CAPIKGY"/>
<reference evidence="5" key="3">
    <citation type="submission" date="2025-09" db="UniProtKB">
        <authorList>
            <consortium name="Ensembl"/>
        </authorList>
    </citation>
    <scope>IDENTIFICATION</scope>
</reference>
<evidence type="ECO:0000256" key="3">
    <source>
        <dbReference type="SAM" id="SignalP"/>
    </source>
</evidence>
<name>A0A4X2LMH6_VOMUR</name>
<dbReference type="GO" id="GO:0007166">
    <property type="term" value="P:cell surface receptor signaling pathway"/>
    <property type="evidence" value="ECO:0007669"/>
    <property type="project" value="TreeGrafter"/>
</dbReference>
<dbReference type="Gene3D" id="2.60.40.10">
    <property type="entry name" value="Immunoglobulins"/>
    <property type="match status" value="1"/>
</dbReference>
<feature type="domain" description="Ig-like" evidence="4">
    <location>
        <begin position="21"/>
        <end position="119"/>
    </location>
</feature>
<dbReference type="PROSITE" id="PS50835">
    <property type="entry name" value="IG_LIKE"/>
    <property type="match status" value="1"/>
</dbReference>
<dbReference type="InterPro" id="IPR036179">
    <property type="entry name" value="Ig-like_dom_sf"/>
</dbReference>
<dbReference type="Ensembl" id="ENSVURT00010026163.1">
    <property type="protein sequence ID" value="ENSVURP00010022985.1"/>
    <property type="gene ID" value="ENSVURG00010017624.1"/>
</dbReference>
<sequence length="119" mass="13623">MNTRFFCHVAFILWRAGLLDAGITQTPRYLVTWKGDNVTFRCDPIKGHTWVYWYQQLLDKEITFLISFQSSTPMNDLGMHKLRFSAKCSQNSPCELSIQISEPGDSGIYFCASSETTVL</sequence>
<proteinExistence type="predicted"/>
<reference evidence="5" key="2">
    <citation type="submission" date="2025-08" db="UniProtKB">
        <authorList>
            <consortium name="Ensembl"/>
        </authorList>
    </citation>
    <scope>IDENTIFICATION</scope>
</reference>
<dbReference type="Pfam" id="PF07686">
    <property type="entry name" value="V-set"/>
    <property type="match status" value="1"/>
</dbReference>
<dbReference type="GO" id="GO:0002376">
    <property type="term" value="P:immune system process"/>
    <property type="evidence" value="ECO:0007669"/>
    <property type="project" value="UniProtKB-KW"/>
</dbReference>
<evidence type="ECO:0000259" key="4">
    <source>
        <dbReference type="PROSITE" id="PS50835"/>
    </source>
</evidence>
<dbReference type="InterPro" id="IPR013783">
    <property type="entry name" value="Ig-like_fold"/>
</dbReference>
<keyword evidence="1 3" id="KW-0732">Signal</keyword>
<reference evidence="6" key="1">
    <citation type="submission" date="2018-12" db="EMBL/GenBank/DDBJ databases">
        <authorList>
            <person name="Yazar S."/>
        </authorList>
    </citation>
    <scope>NUCLEOTIDE SEQUENCE [LARGE SCALE GENOMIC DNA]</scope>
</reference>
<dbReference type="AlphaFoldDB" id="A0A4X2LMH6"/>
<evidence type="ECO:0000256" key="1">
    <source>
        <dbReference type="ARBA" id="ARBA00022729"/>
    </source>
</evidence>
<feature type="signal peptide" evidence="3">
    <location>
        <begin position="1"/>
        <end position="21"/>
    </location>
</feature>
<dbReference type="InterPro" id="IPR013106">
    <property type="entry name" value="Ig_V-set"/>
</dbReference>
<evidence type="ECO:0000313" key="5">
    <source>
        <dbReference type="Ensembl" id="ENSVURP00010022985.1"/>
    </source>
</evidence>
<dbReference type="Proteomes" id="UP000314987">
    <property type="component" value="Unassembled WGS sequence"/>
</dbReference>
<dbReference type="GeneTree" id="ENSGT00940000155819"/>
<evidence type="ECO:0000256" key="2">
    <source>
        <dbReference type="ARBA" id="ARBA00022859"/>
    </source>
</evidence>
<keyword evidence="2" id="KW-0391">Immunity</keyword>
<protein>
    <recommendedName>
        <fullName evidence="4">Ig-like domain-containing protein</fullName>
    </recommendedName>
</protein>
<dbReference type="SUPFAM" id="SSF48726">
    <property type="entry name" value="Immunoglobulin"/>
    <property type="match status" value="1"/>
</dbReference>
<dbReference type="PANTHER" id="PTHR23268:SF14">
    <property type="entry name" value="T CELL RECEPTOR BETA VARIABLE 12-3-RELATED"/>
    <property type="match status" value="1"/>
</dbReference>
<dbReference type="InterPro" id="IPR050413">
    <property type="entry name" value="TCR_beta_variable"/>
</dbReference>
<accession>A0A4X2LMH6</accession>
<evidence type="ECO:0000313" key="6">
    <source>
        <dbReference type="Proteomes" id="UP000314987"/>
    </source>
</evidence>
<organism evidence="5 6">
    <name type="scientific">Vombatus ursinus</name>
    <name type="common">Common wombat</name>
    <dbReference type="NCBI Taxonomy" id="29139"/>
    <lineage>
        <taxon>Eukaryota</taxon>
        <taxon>Metazoa</taxon>
        <taxon>Chordata</taxon>
        <taxon>Craniata</taxon>
        <taxon>Vertebrata</taxon>
        <taxon>Euteleostomi</taxon>
        <taxon>Mammalia</taxon>
        <taxon>Metatheria</taxon>
        <taxon>Diprotodontia</taxon>
        <taxon>Vombatidae</taxon>
        <taxon>Vombatus</taxon>
    </lineage>
</organism>
<dbReference type="STRING" id="29139.ENSVURP00010022985"/>
<dbReference type="PANTHER" id="PTHR23268">
    <property type="entry name" value="T-CELL RECEPTOR BETA CHAIN"/>
    <property type="match status" value="1"/>
</dbReference>
<dbReference type="InterPro" id="IPR007110">
    <property type="entry name" value="Ig-like_dom"/>
</dbReference>
<keyword evidence="6" id="KW-1185">Reference proteome</keyword>
<dbReference type="GO" id="GO:0005886">
    <property type="term" value="C:plasma membrane"/>
    <property type="evidence" value="ECO:0007669"/>
    <property type="project" value="TreeGrafter"/>
</dbReference>